<proteinExistence type="predicted"/>
<organism evidence="2 3">
    <name type="scientific">Nakamurella antarctica</name>
    <dbReference type="NCBI Taxonomy" id="1902245"/>
    <lineage>
        <taxon>Bacteria</taxon>
        <taxon>Bacillati</taxon>
        <taxon>Actinomycetota</taxon>
        <taxon>Actinomycetes</taxon>
        <taxon>Nakamurellales</taxon>
        <taxon>Nakamurellaceae</taxon>
        <taxon>Nakamurella</taxon>
    </lineage>
</organism>
<evidence type="ECO:0000313" key="3">
    <source>
        <dbReference type="Proteomes" id="UP000268084"/>
    </source>
</evidence>
<accession>A0A3G8ZMR0</accession>
<evidence type="ECO:0000259" key="1">
    <source>
        <dbReference type="PROSITE" id="PS51186"/>
    </source>
</evidence>
<dbReference type="RefSeq" id="WP_124799541.1">
    <property type="nucleotide sequence ID" value="NZ_CP034170.1"/>
</dbReference>
<dbReference type="PROSITE" id="PS51186">
    <property type="entry name" value="GNAT"/>
    <property type="match status" value="1"/>
</dbReference>
<dbReference type="Pfam" id="PF00583">
    <property type="entry name" value="Acetyltransf_1"/>
    <property type="match status" value="1"/>
</dbReference>
<dbReference type="EMBL" id="CP034170">
    <property type="protein sequence ID" value="AZI58632.1"/>
    <property type="molecule type" value="Genomic_DNA"/>
</dbReference>
<dbReference type="SUPFAM" id="SSF55729">
    <property type="entry name" value="Acyl-CoA N-acyltransferases (Nat)"/>
    <property type="match status" value="2"/>
</dbReference>
<keyword evidence="3" id="KW-1185">Reference proteome</keyword>
<dbReference type="Gene3D" id="3.40.630.30">
    <property type="match status" value="1"/>
</dbReference>
<dbReference type="AlphaFoldDB" id="A0A3G8ZMR0"/>
<sequence length="311" mass="33984">MKTRRATAGDVDALVEFPDDPGVVSLSRKQVRDDFEAGRMRPEWSWVIEDEGRLLGRALWWGRGESSPSTLDALDLLPEVGDPRSAAVGLLRAGHADLESSGHCGVPPYTVRLRGGWRDDPQSVRAADWRIAAMADVGIVGSIERRQYAWTPDNGVPASSTRVTFRHGSDDEFIQLFGAAARGTLDVETLQALESMDEVTQAKDDFEFYESCPGDRQWWQVATAGDGTPVGFIVPSATPYNRNVGYLGVLPGYRGKGLVDDLLGEVTRMHAAAGADRITATTDMTNLPMAAAFHRANYQVVEVRLVLKAPR</sequence>
<reference evidence="2 3" key="1">
    <citation type="submission" date="2018-11" db="EMBL/GenBank/DDBJ databases">
        <authorList>
            <person name="Da X."/>
        </authorList>
    </citation>
    <scope>NUCLEOTIDE SEQUENCE [LARGE SCALE GENOMIC DNA]</scope>
    <source>
        <strain evidence="2 3">S14-144</strain>
    </source>
</reference>
<dbReference type="CDD" id="cd04301">
    <property type="entry name" value="NAT_SF"/>
    <property type="match status" value="1"/>
</dbReference>
<keyword evidence="2" id="KW-0808">Transferase</keyword>
<name>A0A3G8ZMR0_9ACTN</name>
<dbReference type="OrthoDB" id="7942268at2"/>
<reference evidence="2 3" key="2">
    <citation type="submission" date="2018-12" db="EMBL/GenBank/DDBJ databases">
        <title>Nakamurella antarcticus sp. nov., isolated from Antarctica South Shetland Islands soil.</title>
        <authorList>
            <person name="Peng F."/>
        </authorList>
    </citation>
    <scope>NUCLEOTIDE SEQUENCE [LARGE SCALE GENOMIC DNA]</scope>
    <source>
        <strain evidence="2 3">S14-144</strain>
    </source>
</reference>
<dbReference type="Proteomes" id="UP000268084">
    <property type="component" value="Chromosome"/>
</dbReference>
<protein>
    <submittedName>
        <fullName evidence="2">GNAT family N-acetyltransferase</fullName>
    </submittedName>
</protein>
<dbReference type="GO" id="GO:0016747">
    <property type="term" value="F:acyltransferase activity, transferring groups other than amino-acyl groups"/>
    <property type="evidence" value="ECO:0007669"/>
    <property type="project" value="InterPro"/>
</dbReference>
<dbReference type="KEGG" id="nak:EH165_11295"/>
<gene>
    <name evidence="2" type="ORF">EH165_11295</name>
</gene>
<evidence type="ECO:0000313" key="2">
    <source>
        <dbReference type="EMBL" id="AZI58632.1"/>
    </source>
</evidence>
<dbReference type="InterPro" id="IPR000182">
    <property type="entry name" value="GNAT_dom"/>
</dbReference>
<feature type="domain" description="N-acetyltransferase" evidence="1">
    <location>
        <begin position="174"/>
        <end position="311"/>
    </location>
</feature>
<dbReference type="InterPro" id="IPR016181">
    <property type="entry name" value="Acyl_CoA_acyltransferase"/>
</dbReference>